<evidence type="ECO:0000256" key="17">
    <source>
        <dbReference type="ARBA" id="ARBA00049902"/>
    </source>
</evidence>
<gene>
    <name evidence="20" type="ORF">G7058_03175</name>
</gene>
<dbReference type="AlphaFoldDB" id="A0A6G7WFY8"/>
<dbReference type="GO" id="GO:0009002">
    <property type="term" value="F:serine-type D-Ala-D-Ala carboxypeptidase activity"/>
    <property type="evidence" value="ECO:0007669"/>
    <property type="project" value="UniProtKB-EC"/>
</dbReference>
<keyword evidence="13" id="KW-0472">Membrane</keyword>
<dbReference type="InterPro" id="IPR036950">
    <property type="entry name" value="PBP_transglycosylase"/>
</dbReference>
<comment type="catalytic activity">
    <reaction evidence="16">
        <text>Preferential cleavage: (Ac)2-L-Lys-D-Ala-|-D-Ala. Also transpeptidation of peptidyl-alanyl moieties that are N-acyl substituents of D-alanine.</text>
        <dbReference type="EC" id="3.4.16.4"/>
    </reaction>
</comment>
<comment type="similarity">
    <text evidence="2">In the N-terminal section; belongs to the glycosyltransferase 51 family.</text>
</comment>
<accession>A0A6G7WFY8</accession>
<evidence type="ECO:0000256" key="16">
    <source>
        <dbReference type="ARBA" id="ARBA00034000"/>
    </source>
</evidence>
<evidence type="ECO:0000256" key="5">
    <source>
        <dbReference type="ARBA" id="ARBA00022670"/>
    </source>
</evidence>
<keyword evidence="15" id="KW-0961">Cell wall biogenesis/degradation</keyword>
<dbReference type="GO" id="GO:0008955">
    <property type="term" value="F:peptidoglycan glycosyltransferase activity"/>
    <property type="evidence" value="ECO:0007669"/>
    <property type="project" value="UniProtKB-EC"/>
</dbReference>
<feature type="domain" description="Glycosyl transferase family 51" evidence="19">
    <location>
        <begin position="88"/>
        <end position="260"/>
    </location>
</feature>
<evidence type="ECO:0000256" key="8">
    <source>
        <dbReference type="ARBA" id="ARBA00022692"/>
    </source>
</evidence>
<dbReference type="GO" id="GO:0071555">
    <property type="term" value="P:cell wall organization"/>
    <property type="evidence" value="ECO:0007669"/>
    <property type="project" value="UniProtKB-KW"/>
</dbReference>
<proteinExistence type="inferred from homology"/>
<dbReference type="PANTHER" id="PTHR32282">
    <property type="entry name" value="BINDING PROTEIN TRANSPEPTIDASE, PUTATIVE-RELATED"/>
    <property type="match status" value="1"/>
</dbReference>
<dbReference type="GO" id="GO:0009252">
    <property type="term" value="P:peptidoglycan biosynthetic process"/>
    <property type="evidence" value="ECO:0007669"/>
    <property type="project" value="UniProtKB-KW"/>
</dbReference>
<evidence type="ECO:0000256" key="15">
    <source>
        <dbReference type="ARBA" id="ARBA00023316"/>
    </source>
</evidence>
<evidence type="ECO:0000256" key="3">
    <source>
        <dbReference type="ARBA" id="ARBA00022475"/>
    </source>
</evidence>
<evidence type="ECO:0000313" key="21">
    <source>
        <dbReference type="Proteomes" id="UP000501830"/>
    </source>
</evidence>
<dbReference type="SUPFAM" id="SSF56601">
    <property type="entry name" value="beta-lactamase/transpeptidase-like"/>
    <property type="match status" value="1"/>
</dbReference>
<dbReference type="SUPFAM" id="SSF53955">
    <property type="entry name" value="Lysozyme-like"/>
    <property type="match status" value="1"/>
</dbReference>
<dbReference type="InterPro" id="IPR001460">
    <property type="entry name" value="PCN-bd_Tpept"/>
</dbReference>
<evidence type="ECO:0000256" key="2">
    <source>
        <dbReference type="ARBA" id="ARBA00007739"/>
    </source>
</evidence>
<keyword evidence="3" id="KW-1003">Cell membrane</keyword>
<dbReference type="Proteomes" id="UP000501830">
    <property type="component" value="Chromosome"/>
</dbReference>
<evidence type="ECO:0000256" key="13">
    <source>
        <dbReference type="ARBA" id="ARBA00023136"/>
    </source>
</evidence>
<dbReference type="NCBIfam" id="TIGR02074">
    <property type="entry name" value="PBP_1a_fam"/>
    <property type="match status" value="1"/>
</dbReference>
<evidence type="ECO:0000256" key="1">
    <source>
        <dbReference type="ARBA" id="ARBA00007090"/>
    </source>
</evidence>
<protein>
    <submittedName>
        <fullName evidence="20">PBP1A family penicillin-binding protein</fullName>
    </submittedName>
</protein>
<reference evidence="20 21" key="1">
    <citation type="journal article" date="2017" name="Int. J. Syst. Evol. Microbiol.">
        <title>Jeotgalibaca porci sp. nov. and Jeotgalibaca arthritidis sp. nov., isolated from pigs, and emended description of the genus Jeotgalibaca.</title>
        <authorList>
            <person name="Zamora L."/>
            <person name="Perez-Sancho M."/>
            <person name="Dominguez L."/>
            <person name="Fernandez-Garayzabal J.F."/>
            <person name="Vela A.I."/>
        </authorList>
    </citation>
    <scope>NUCLEOTIDE SEQUENCE [LARGE SCALE GENOMIC DNA]</scope>
    <source>
        <strain evidence="20 21">CCUG 69148</strain>
    </source>
</reference>
<dbReference type="InterPro" id="IPR001264">
    <property type="entry name" value="Glyco_trans_51"/>
</dbReference>
<evidence type="ECO:0000256" key="7">
    <source>
        <dbReference type="ARBA" id="ARBA00022679"/>
    </source>
</evidence>
<keyword evidence="8" id="KW-0812">Transmembrane</keyword>
<dbReference type="GO" id="GO:0030288">
    <property type="term" value="C:outer membrane-bounded periplasmic space"/>
    <property type="evidence" value="ECO:0007669"/>
    <property type="project" value="TreeGrafter"/>
</dbReference>
<dbReference type="Gene3D" id="3.40.710.10">
    <property type="entry name" value="DD-peptidase/beta-lactamase superfamily"/>
    <property type="match status" value="1"/>
</dbReference>
<dbReference type="GO" id="GO:0008360">
    <property type="term" value="P:regulation of cell shape"/>
    <property type="evidence" value="ECO:0007669"/>
    <property type="project" value="UniProtKB-KW"/>
</dbReference>
<evidence type="ECO:0000256" key="11">
    <source>
        <dbReference type="ARBA" id="ARBA00022984"/>
    </source>
</evidence>
<keyword evidence="10" id="KW-0133">Cell shape</keyword>
<dbReference type="GO" id="GO:0006508">
    <property type="term" value="P:proteolysis"/>
    <property type="evidence" value="ECO:0007669"/>
    <property type="project" value="UniProtKB-KW"/>
</dbReference>
<keyword evidence="4" id="KW-0121">Carboxypeptidase</keyword>
<keyword evidence="7" id="KW-0808">Transferase</keyword>
<organism evidence="20 21">
    <name type="scientific">Jeotgalibaca porci</name>
    <dbReference type="NCBI Taxonomy" id="1868793"/>
    <lineage>
        <taxon>Bacteria</taxon>
        <taxon>Bacillati</taxon>
        <taxon>Bacillota</taxon>
        <taxon>Bacilli</taxon>
        <taxon>Lactobacillales</taxon>
        <taxon>Carnobacteriaceae</taxon>
        <taxon>Jeotgalibaca</taxon>
    </lineage>
</organism>
<dbReference type="InterPro" id="IPR023346">
    <property type="entry name" value="Lysozyme-like_dom_sf"/>
</dbReference>
<evidence type="ECO:0000259" key="19">
    <source>
        <dbReference type="Pfam" id="PF00912"/>
    </source>
</evidence>
<evidence type="ECO:0000256" key="12">
    <source>
        <dbReference type="ARBA" id="ARBA00022989"/>
    </source>
</evidence>
<evidence type="ECO:0000313" key="20">
    <source>
        <dbReference type="EMBL" id="QIK51152.1"/>
    </source>
</evidence>
<keyword evidence="12" id="KW-1133">Transmembrane helix</keyword>
<comment type="catalytic activity">
    <reaction evidence="17">
        <text>[GlcNAc-(1-&gt;4)-Mur2Ac(oyl-L-Ala-gamma-D-Glu-L-Lys-D-Ala-D-Ala)](n)-di-trans,octa-cis-undecaprenyl diphosphate + beta-D-GlcNAc-(1-&gt;4)-Mur2Ac(oyl-L-Ala-gamma-D-Glu-L-Lys-D-Ala-D-Ala)-di-trans,octa-cis-undecaprenyl diphosphate = [GlcNAc-(1-&gt;4)-Mur2Ac(oyl-L-Ala-gamma-D-Glu-L-Lys-D-Ala-D-Ala)](n+1)-di-trans,octa-cis-undecaprenyl diphosphate + di-trans,octa-cis-undecaprenyl diphosphate + H(+)</text>
        <dbReference type="Rhea" id="RHEA:23708"/>
        <dbReference type="Rhea" id="RHEA-COMP:9602"/>
        <dbReference type="Rhea" id="RHEA-COMP:9603"/>
        <dbReference type="ChEBI" id="CHEBI:15378"/>
        <dbReference type="ChEBI" id="CHEBI:58405"/>
        <dbReference type="ChEBI" id="CHEBI:60033"/>
        <dbReference type="ChEBI" id="CHEBI:78435"/>
        <dbReference type="EC" id="2.4.99.28"/>
    </reaction>
</comment>
<dbReference type="InterPro" id="IPR012338">
    <property type="entry name" value="Beta-lactam/transpept-like"/>
</dbReference>
<dbReference type="GO" id="GO:0008658">
    <property type="term" value="F:penicillin binding"/>
    <property type="evidence" value="ECO:0007669"/>
    <property type="project" value="InterPro"/>
</dbReference>
<keyword evidence="9" id="KW-0378">Hydrolase</keyword>
<keyword evidence="5" id="KW-0645">Protease</keyword>
<dbReference type="Pfam" id="PF00912">
    <property type="entry name" value="Transgly"/>
    <property type="match status" value="1"/>
</dbReference>
<dbReference type="FunFam" id="1.10.3810.10:FF:000001">
    <property type="entry name" value="Penicillin-binding protein 1A"/>
    <property type="match status" value="1"/>
</dbReference>
<evidence type="ECO:0000256" key="10">
    <source>
        <dbReference type="ARBA" id="ARBA00022960"/>
    </source>
</evidence>
<evidence type="ECO:0000259" key="18">
    <source>
        <dbReference type="Pfam" id="PF00905"/>
    </source>
</evidence>
<keyword evidence="21" id="KW-1185">Reference proteome</keyword>
<keyword evidence="14" id="KW-0511">Multifunctional enzyme</keyword>
<dbReference type="PANTHER" id="PTHR32282:SF32">
    <property type="entry name" value="PENICILLIN-BINDING PROTEIN 2A"/>
    <property type="match status" value="1"/>
</dbReference>
<keyword evidence="11" id="KW-0573">Peptidoglycan synthesis</keyword>
<name>A0A6G7WFY8_9LACT</name>
<evidence type="ECO:0000256" key="9">
    <source>
        <dbReference type="ARBA" id="ARBA00022801"/>
    </source>
</evidence>
<feature type="domain" description="Penicillin-binding protein transpeptidase" evidence="18">
    <location>
        <begin position="357"/>
        <end position="632"/>
    </location>
</feature>
<evidence type="ECO:0000256" key="4">
    <source>
        <dbReference type="ARBA" id="ARBA00022645"/>
    </source>
</evidence>
<evidence type="ECO:0000256" key="6">
    <source>
        <dbReference type="ARBA" id="ARBA00022676"/>
    </source>
</evidence>
<dbReference type="Gene3D" id="1.10.3810.10">
    <property type="entry name" value="Biosynthetic peptidoglycan transglycosylase-like"/>
    <property type="match status" value="1"/>
</dbReference>
<dbReference type="Pfam" id="PF00905">
    <property type="entry name" value="Transpeptidase"/>
    <property type="match status" value="1"/>
</dbReference>
<evidence type="ECO:0000256" key="14">
    <source>
        <dbReference type="ARBA" id="ARBA00023268"/>
    </source>
</evidence>
<keyword evidence="6" id="KW-0328">Glycosyltransferase</keyword>
<dbReference type="KEGG" id="jpo:G7058_03175"/>
<comment type="similarity">
    <text evidence="1">In the C-terminal section; belongs to the transpeptidase family.</text>
</comment>
<dbReference type="Gene3D" id="6.20.370.110">
    <property type="match status" value="1"/>
</dbReference>
<dbReference type="InterPro" id="IPR050396">
    <property type="entry name" value="Glycosyltr_51/Transpeptidase"/>
</dbReference>
<sequence length="700" mass="77585">MSFITKGMMIMKEEWKIKLKNWGQRQSVVLKNFWRRYRINKLVILLGLVMVLISSSYLVFLAKTANVENLKAGLAQTTLVYDRYGEEAGELYAQKGTFVTIEEISTNIQDAVISTEDKRFYSHNGFDPIGIGRAAVGYVINRGNIVGGGSTLTQQLAKNAYLTLDQTLIRKAKELFLALEIEKQYEKNEILEMYLNNSYFGSGVWGVEDASWKYFGKPASDVTVAEGAVLAGILKAPSNYNPIDYYENSLTRRDLILQLMVDNGFTDQATADAAMAEGIYLADYYDNADAYNYPYYFDAVIEEAIEEYGIDEEDLLNKGYKIYTGLDQQYQQQMDYTYDTAYFADAADGTLMQSASVALDPQTGDVMAIVGGRGEHTFRGFNRATQMRVPPASTIKPLSVYLPALENGYKVDSLIMDDDTIGYGEADDYFVANYNHYSEYQGIPMYQALVESKNTSAAYLLDEMGIEKGIQQLREFGLKVREEDEKELGAIALGAMDGVSPLQMASSYAVFANGGVKAEPRFITKIVDATDAVIVDNTDPNTKRITSKETADAMTSMMMGTYAPGGTGYGAGPYNGMLLAGKTGTSEGEGGDYDRTKWMIGYTPDIAIATWIGFDETDAEHNLSNTGNMFYDLFSAQTGNLLSVSPQTEFVVAGIDGQSQNEGSNWADSLDGIMDGLNKFSNRAVEESRKFYDWATGFFR</sequence>
<dbReference type="EMBL" id="CP049889">
    <property type="protein sequence ID" value="QIK51152.1"/>
    <property type="molecule type" value="Genomic_DNA"/>
</dbReference>